<accession>A0ABP7K6E7</accession>
<sequence length="98" mass="10874">MGGRHVELGCDIEDGVDDLGLARGVLELIDRGIEVSEIFHDADFFYHGHEAGEITHRLQGQQRLAGPRPERASYGSFATYPDGNGWVLQEITQRLPGR</sequence>
<proteinExistence type="predicted"/>
<keyword evidence="2" id="KW-1185">Reference proteome</keyword>
<reference evidence="2" key="1">
    <citation type="journal article" date="2019" name="Int. J. Syst. Evol. Microbiol.">
        <title>The Global Catalogue of Microorganisms (GCM) 10K type strain sequencing project: providing services to taxonomists for standard genome sequencing and annotation.</title>
        <authorList>
            <consortium name="The Broad Institute Genomics Platform"/>
            <consortium name="The Broad Institute Genome Sequencing Center for Infectious Disease"/>
            <person name="Wu L."/>
            <person name="Ma J."/>
        </authorList>
    </citation>
    <scope>NUCLEOTIDE SEQUENCE [LARGE SCALE GENOMIC DNA]</scope>
    <source>
        <strain evidence="2">JCM 16578</strain>
    </source>
</reference>
<name>A0ABP7K6E7_9ACTN</name>
<gene>
    <name evidence="1" type="ORF">GCM10022207_31510</name>
</gene>
<dbReference type="Proteomes" id="UP001501563">
    <property type="component" value="Unassembled WGS sequence"/>
</dbReference>
<dbReference type="EMBL" id="BAAAZA010000007">
    <property type="protein sequence ID" value="GAA3864775.1"/>
    <property type="molecule type" value="Genomic_DNA"/>
</dbReference>
<evidence type="ECO:0000313" key="1">
    <source>
        <dbReference type="EMBL" id="GAA3864775.1"/>
    </source>
</evidence>
<organism evidence="1 2">
    <name type="scientific">Streptomyces lannensis</name>
    <dbReference type="NCBI Taxonomy" id="766498"/>
    <lineage>
        <taxon>Bacteria</taxon>
        <taxon>Bacillati</taxon>
        <taxon>Actinomycetota</taxon>
        <taxon>Actinomycetes</taxon>
        <taxon>Kitasatosporales</taxon>
        <taxon>Streptomycetaceae</taxon>
        <taxon>Streptomyces</taxon>
    </lineage>
</organism>
<evidence type="ECO:0000313" key="2">
    <source>
        <dbReference type="Proteomes" id="UP001501563"/>
    </source>
</evidence>
<comment type="caution">
    <text evidence="1">The sequence shown here is derived from an EMBL/GenBank/DDBJ whole genome shotgun (WGS) entry which is preliminary data.</text>
</comment>
<protein>
    <submittedName>
        <fullName evidence="1">Uncharacterized protein</fullName>
    </submittedName>
</protein>